<dbReference type="Gene3D" id="2.60.40.10">
    <property type="entry name" value="Immunoglobulins"/>
    <property type="match status" value="1"/>
</dbReference>
<dbReference type="InterPro" id="IPR032109">
    <property type="entry name" value="Big_3_5"/>
</dbReference>
<keyword evidence="5" id="KW-1133">Transmembrane helix</keyword>
<keyword evidence="2" id="KW-0964">Secreted</keyword>
<evidence type="ECO:0000313" key="8">
    <source>
        <dbReference type="EMBL" id="KAA9134600.1"/>
    </source>
</evidence>
<evidence type="ECO:0000256" key="4">
    <source>
        <dbReference type="ARBA" id="ARBA00023088"/>
    </source>
</evidence>
<keyword evidence="9" id="KW-1185">Reference proteome</keyword>
<evidence type="ECO:0000256" key="3">
    <source>
        <dbReference type="ARBA" id="ARBA00022729"/>
    </source>
</evidence>
<evidence type="ECO:0000313" key="9">
    <source>
        <dbReference type="Proteomes" id="UP000326838"/>
    </source>
</evidence>
<dbReference type="RefSeq" id="WP_150892897.1">
    <property type="nucleotide sequence ID" value="NZ_VYUY01000007.1"/>
</dbReference>
<feature type="chain" id="PRO_5024430128" evidence="6">
    <location>
        <begin position="37"/>
        <end position="863"/>
    </location>
</feature>
<dbReference type="InterPro" id="IPR007331">
    <property type="entry name" value="Htaa"/>
</dbReference>
<dbReference type="InterPro" id="IPR019931">
    <property type="entry name" value="LPXTG_anchor"/>
</dbReference>
<dbReference type="Pfam" id="PF16640">
    <property type="entry name" value="Big_3_5"/>
    <property type="match status" value="1"/>
</dbReference>
<organism evidence="8 9">
    <name type="scientific">Microbacterium caowuchunii</name>
    <dbReference type="NCBI Taxonomy" id="2614638"/>
    <lineage>
        <taxon>Bacteria</taxon>
        <taxon>Bacillati</taxon>
        <taxon>Actinomycetota</taxon>
        <taxon>Actinomycetes</taxon>
        <taxon>Micrococcales</taxon>
        <taxon>Microbacteriaceae</taxon>
        <taxon>Microbacterium</taxon>
    </lineage>
</organism>
<dbReference type="Pfam" id="PF04213">
    <property type="entry name" value="HtaA"/>
    <property type="match status" value="1"/>
</dbReference>
<keyword evidence="5" id="KW-0472">Membrane</keyword>
<gene>
    <name evidence="8" type="ORF">F6B40_07560</name>
</gene>
<evidence type="ECO:0000259" key="7">
    <source>
        <dbReference type="PROSITE" id="PS50847"/>
    </source>
</evidence>
<proteinExistence type="predicted"/>
<dbReference type="PROSITE" id="PS50847">
    <property type="entry name" value="GRAM_POS_ANCHORING"/>
    <property type="match status" value="1"/>
</dbReference>
<keyword evidence="5" id="KW-0812">Transmembrane</keyword>
<keyword evidence="3 6" id="KW-0732">Signal</keyword>
<dbReference type="Proteomes" id="UP000326838">
    <property type="component" value="Unassembled WGS sequence"/>
</dbReference>
<sequence>MQKTRRASLRRVLASVLTGALIASGAALGLAIPASAVDGPSVETTLAPRDGGPITVRGQGFSTEGNGIYLGLRVNGGAEDVPGTTVWIDDANVEAMTGAGATAPMAADGTFAVSVSVPAFDASNAYEVYTRGAHGGGSGTSQETRTPVSYEPAPVPTVIATTTSLASSVNPAAAGDTVTLTATVTAQGEGASALAGTVTFAASGGTLGSAEVVNGVASFATATLAPGTYDITASFAPAEPAHYGVSASSTLSQVVGASSAPDPEPVVVPSVSLFLEDGVTPYTGQPVYSDDVLVVKGSGFDPAANVGGRGVPIPSHLPQGTYVVLGSFLEQWQPSTGAGTGARKVASQQWALAESVLDQVPAAYQDTVRAQWVNITADGTFSARLTAAKLADALPGGKWGVYTYPAGGIKNAAQETYTPVDYRGDEPVTPDPPVAAPTVTVTPSAPLDPNVENVLTLQGRNFTGAAADNGVYVAFGKTTVWAAGTAFPTDGWDFVNWVTPGEMTGGAFTAKITVPAGKIDPRADYQVVTSAAHNLALTDRSLDTRTAVAVAQDIPVERAIFLSSDSIRPGADLTVSGVGFDAGDRIRVEIHSDPIVLGSTVAGADGRFSVTGTVPENLGAGEHTVMVFVNGVAAAQSARLTVTAAPVEEAPAGPSCVAQAVSGASIQWSVKESFRSYVQGPIAKGSYSINWGSGSGAFSTETDRGRVSYGGSATFSGHGGLMNVEFTNPRVQVNSATSATLILNVRATKPDGSVAVNADGVAVASLSLPTANRTADRISWSGASATLTSAGAAAFAGFYDAGAALDPVSFSFPLGAEVECDSTTDGNLAATGAESSADVLWIGAGLFGLGLLLVVMRRRRANA</sequence>
<comment type="caution">
    <text evidence="8">The sequence shown here is derived from an EMBL/GenBank/DDBJ whole genome shotgun (WGS) entry which is preliminary data.</text>
</comment>
<keyword evidence="4" id="KW-0572">Peptidoglycan-anchor</keyword>
<dbReference type="EMBL" id="VYUY01000007">
    <property type="protein sequence ID" value="KAA9134600.1"/>
    <property type="molecule type" value="Genomic_DNA"/>
</dbReference>
<reference evidence="9" key="1">
    <citation type="submission" date="2019-09" db="EMBL/GenBank/DDBJ databases">
        <title>Mumia zhuanghuii sp. nov. isolated from the intestinal contents of plateau pika (Ochotona curzoniae) in the Qinghai-Tibet plateau of China.</title>
        <authorList>
            <person name="Tian Z."/>
        </authorList>
    </citation>
    <scope>NUCLEOTIDE SEQUENCE [LARGE SCALE GENOMIC DNA]</scope>
    <source>
        <strain evidence="9">L-033</strain>
    </source>
</reference>
<feature type="domain" description="Gram-positive cocci surface proteins LPxTG" evidence="7">
    <location>
        <begin position="828"/>
        <end position="863"/>
    </location>
</feature>
<evidence type="ECO:0000256" key="2">
    <source>
        <dbReference type="ARBA" id="ARBA00022525"/>
    </source>
</evidence>
<name>A0A5N0THL1_9MICO</name>
<dbReference type="InterPro" id="IPR013783">
    <property type="entry name" value="Ig-like_fold"/>
</dbReference>
<feature type="transmembrane region" description="Helical" evidence="5">
    <location>
        <begin position="839"/>
        <end position="856"/>
    </location>
</feature>
<dbReference type="GO" id="GO:0005975">
    <property type="term" value="P:carbohydrate metabolic process"/>
    <property type="evidence" value="ECO:0007669"/>
    <property type="project" value="UniProtKB-ARBA"/>
</dbReference>
<keyword evidence="1" id="KW-0134">Cell wall</keyword>
<evidence type="ECO:0000256" key="1">
    <source>
        <dbReference type="ARBA" id="ARBA00022512"/>
    </source>
</evidence>
<feature type="signal peptide" evidence="6">
    <location>
        <begin position="1"/>
        <end position="36"/>
    </location>
</feature>
<dbReference type="NCBIfam" id="TIGR01167">
    <property type="entry name" value="LPXTG_anchor"/>
    <property type="match status" value="1"/>
</dbReference>
<dbReference type="AlphaFoldDB" id="A0A5N0THL1"/>
<evidence type="ECO:0000256" key="5">
    <source>
        <dbReference type="SAM" id="Phobius"/>
    </source>
</evidence>
<protein>
    <submittedName>
        <fullName evidence="8">LPXTG cell wall anchor domain-containing protein</fullName>
    </submittedName>
</protein>
<evidence type="ECO:0000256" key="6">
    <source>
        <dbReference type="SAM" id="SignalP"/>
    </source>
</evidence>
<accession>A0A5N0THL1</accession>